<sequence length="136" mass="14108">MPGVIMIALLLIMSLRSLGVVEGYVGTVLDVQCSTAAGDGEATSRSIAAITDSLVSGTEPGPPSAYLCVGPGRGDQLPDVWGWASCAEGISKDECCHCLGGAQIGLLYYCPGKAGAHMYRQDCSLQYDSFAICTPK</sequence>
<dbReference type="Gene3D" id="3.30.430.20">
    <property type="entry name" value="Gnk2 domain, C-X8-C-X2-C motif"/>
    <property type="match status" value="1"/>
</dbReference>
<evidence type="ECO:0000313" key="5">
    <source>
        <dbReference type="EMBL" id="CAL1403551.1"/>
    </source>
</evidence>
<keyword evidence="6" id="KW-1185">Reference proteome</keyword>
<evidence type="ECO:0000313" key="6">
    <source>
        <dbReference type="Proteomes" id="UP001497516"/>
    </source>
</evidence>
<dbReference type="Proteomes" id="UP001497516">
    <property type="component" value="Chromosome 7"/>
</dbReference>
<feature type="chain" id="PRO_5043550628" description="Gnk2-homologous domain-containing protein" evidence="3">
    <location>
        <begin position="24"/>
        <end position="136"/>
    </location>
</feature>
<dbReference type="Pfam" id="PF01657">
    <property type="entry name" value="Stress-antifung"/>
    <property type="match status" value="1"/>
</dbReference>
<proteinExistence type="predicted"/>
<keyword evidence="2" id="KW-0677">Repeat</keyword>
<name>A0AAV2FYV6_9ROSI</name>
<dbReference type="PROSITE" id="PS51473">
    <property type="entry name" value="GNK2"/>
    <property type="match status" value="1"/>
</dbReference>
<dbReference type="InterPro" id="IPR038408">
    <property type="entry name" value="GNK2_sf"/>
</dbReference>
<gene>
    <name evidence="5" type="ORF">LTRI10_LOCUS43473</name>
</gene>
<dbReference type="EMBL" id="OZ034820">
    <property type="protein sequence ID" value="CAL1403551.1"/>
    <property type="molecule type" value="Genomic_DNA"/>
</dbReference>
<keyword evidence="1 3" id="KW-0732">Signal</keyword>
<evidence type="ECO:0000259" key="4">
    <source>
        <dbReference type="PROSITE" id="PS51473"/>
    </source>
</evidence>
<protein>
    <recommendedName>
        <fullName evidence="4">Gnk2-homologous domain-containing protein</fullName>
    </recommendedName>
</protein>
<dbReference type="AlphaFoldDB" id="A0AAV2FYV6"/>
<dbReference type="InterPro" id="IPR002902">
    <property type="entry name" value="GNK2"/>
</dbReference>
<reference evidence="5 6" key="1">
    <citation type="submission" date="2024-04" db="EMBL/GenBank/DDBJ databases">
        <authorList>
            <person name="Fracassetti M."/>
        </authorList>
    </citation>
    <scope>NUCLEOTIDE SEQUENCE [LARGE SCALE GENOMIC DNA]</scope>
</reference>
<feature type="signal peptide" evidence="3">
    <location>
        <begin position="1"/>
        <end position="23"/>
    </location>
</feature>
<evidence type="ECO:0000256" key="1">
    <source>
        <dbReference type="ARBA" id="ARBA00022729"/>
    </source>
</evidence>
<accession>A0AAV2FYV6</accession>
<evidence type="ECO:0000256" key="2">
    <source>
        <dbReference type="ARBA" id="ARBA00022737"/>
    </source>
</evidence>
<organism evidence="5 6">
    <name type="scientific">Linum trigynum</name>
    <dbReference type="NCBI Taxonomy" id="586398"/>
    <lineage>
        <taxon>Eukaryota</taxon>
        <taxon>Viridiplantae</taxon>
        <taxon>Streptophyta</taxon>
        <taxon>Embryophyta</taxon>
        <taxon>Tracheophyta</taxon>
        <taxon>Spermatophyta</taxon>
        <taxon>Magnoliopsida</taxon>
        <taxon>eudicotyledons</taxon>
        <taxon>Gunneridae</taxon>
        <taxon>Pentapetalae</taxon>
        <taxon>rosids</taxon>
        <taxon>fabids</taxon>
        <taxon>Malpighiales</taxon>
        <taxon>Linaceae</taxon>
        <taxon>Linum</taxon>
    </lineage>
</organism>
<evidence type="ECO:0000256" key="3">
    <source>
        <dbReference type="SAM" id="SignalP"/>
    </source>
</evidence>
<feature type="domain" description="Gnk2-homologous" evidence="4">
    <location>
        <begin position="25"/>
        <end position="132"/>
    </location>
</feature>